<dbReference type="PROSITE" id="PS00061">
    <property type="entry name" value="ADH_SHORT"/>
    <property type="match status" value="1"/>
</dbReference>
<evidence type="ECO:0000256" key="4">
    <source>
        <dbReference type="RuleBase" id="RU000363"/>
    </source>
</evidence>
<dbReference type="InterPro" id="IPR036291">
    <property type="entry name" value="NAD(P)-bd_dom_sf"/>
</dbReference>
<dbReference type="PANTHER" id="PTHR43391">
    <property type="entry name" value="RETINOL DEHYDROGENASE-RELATED"/>
    <property type="match status" value="1"/>
</dbReference>
<dbReference type="Pfam" id="PF00106">
    <property type="entry name" value="adh_short"/>
    <property type="match status" value="1"/>
</dbReference>
<evidence type="ECO:0000256" key="2">
    <source>
        <dbReference type="ARBA" id="ARBA00022857"/>
    </source>
</evidence>
<name>A0A1F6W3T1_9BACT</name>
<gene>
    <name evidence="5" type="ORF">A3C67_02275</name>
</gene>
<evidence type="ECO:0000313" key="5">
    <source>
        <dbReference type="EMBL" id="OGI76436.1"/>
    </source>
</evidence>
<comment type="caution">
    <text evidence="5">The sequence shown here is derived from an EMBL/GenBank/DDBJ whole genome shotgun (WGS) entry which is preliminary data.</text>
</comment>
<dbReference type="InterPro" id="IPR002347">
    <property type="entry name" value="SDR_fam"/>
</dbReference>
<accession>A0A1F6W3T1</accession>
<sequence>MELKDKVVVITGGSKGFGRALAEAFIKEGSKVSICALNETELQKTAQEIGALGVRADVRSEDEMKALAEKTIKEFDHLDIWINNAGLWLTNENAENNDMQKVREMFEINVIGLMNGSRVALRHMKKINSGTIINIASRAGAGAKPGIATYAASKRAVLGFTDSIREENKDKNILILSVLPGGMKTKIFGDYKYADFDNFMDTRDVANSVIENLKSVNPQLELLIQRPNSLR</sequence>
<dbReference type="GO" id="GO:0016491">
    <property type="term" value="F:oxidoreductase activity"/>
    <property type="evidence" value="ECO:0007669"/>
    <property type="project" value="UniProtKB-KW"/>
</dbReference>
<keyword evidence="2" id="KW-0521">NADP</keyword>
<evidence type="ECO:0000313" key="6">
    <source>
        <dbReference type="Proteomes" id="UP000179275"/>
    </source>
</evidence>
<dbReference type="InterPro" id="IPR020904">
    <property type="entry name" value="Sc_DH/Rdtase_CS"/>
</dbReference>
<evidence type="ECO:0000256" key="1">
    <source>
        <dbReference type="ARBA" id="ARBA00006484"/>
    </source>
</evidence>
<comment type="similarity">
    <text evidence="1 4">Belongs to the short-chain dehydrogenases/reductases (SDR) family.</text>
</comment>
<keyword evidence="3" id="KW-0560">Oxidoreductase</keyword>
<dbReference type="EMBL" id="MFUG01000003">
    <property type="protein sequence ID" value="OGI76436.1"/>
    <property type="molecule type" value="Genomic_DNA"/>
</dbReference>
<reference evidence="5 6" key="1">
    <citation type="journal article" date="2016" name="Nat. Commun.">
        <title>Thousands of microbial genomes shed light on interconnected biogeochemical processes in an aquifer system.</title>
        <authorList>
            <person name="Anantharaman K."/>
            <person name="Brown C.T."/>
            <person name="Hug L.A."/>
            <person name="Sharon I."/>
            <person name="Castelle C.J."/>
            <person name="Probst A.J."/>
            <person name="Thomas B.C."/>
            <person name="Singh A."/>
            <person name="Wilkins M.J."/>
            <person name="Karaoz U."/>
            <person name="Brodie E.L."/>
            <person name="Williams K.H."/>
            <person name="Hubbard S.S."/>
            <person name="Banfield J.F."/>
        </authorList>
    </citation>
    <scope>NUCLEOTIDE SEQUENCE [LARGE SCALE GENOMIC DNA]</scope>
</reference>
<dbReference type="AlphaFoldDB" id="A0A1F6W3T1"/>
<evidence type="ECO:0008006" key="7">
    <source>
        <dbReference type="Google" id="ProtNLM"/>
    </source>
</evidence>
<evidence type="ECO:0000256" key="3">
    <source>
        <dbReference type="ARBA" id="ARBA00023002"/>
    </source>
</evidence>
<dbReference type="PRINTS" id="PR00081">
    <property type="entry name" value="GDHRDH"/>
</dbReference>
<dbReference type="SUPFAM" id="SSF51735">
    <property type="entry name" value="NAD(P)-binding Rossmann-fold domains"/>
    <property type="match status" value="1"/>
</dbReference>
<dbReference type="PANTHER" id="PTHR43391:SF14">
    <property type="entry name" value="DEHYDROGENASE_REDUCTASE SDR FAMILY PROTEIN 7-LIKE"/>
    <property type="match status" value="1"/>
</dbReference>
<dbReference type="STRING" id="1801756.A3C67_02275"/>
<dbReference type="CDD" id="cd05233">
    <property type="entry name" value="SDR_c"/>
    <property type="match status" value="1"/>
</dbReference>
<protein>
    <recommendedName>
        <fullName evidence="7">Short-chain dehydrogenase</fullName>
    </recommendedName>
</protein>
<dbReference type="PRINTS" id="PR00080">
    <property type="entry name" value="SDRFAMILY"/>
</dbReference>
<proteinExistence type="inferred from homology"/>
<dbReference type="Proteomes" id="UP000179275">
    <property type="component" value="Unassembled WGS sequence"/>
</dbReference>
<organism evidence="5 6">
    <name type="scientific">Candidatus Nomurabacteria bacterium RIFCSPHIGHO2_02_FULL_42_19</name>
    <dbReference type="NCBI Taxonomy" id="1801756"/>
    <lineage>
        <taxon>Bacteria</taxon>
        <taxon>Candidatus Nomuraibacteriota</taxon>
    </lineage>
</organism>
<dbReference type="Gene3D" id="3.40.50.720">
    <property type="entry name" value="NAD(P)-binding Rossmann-like Domain"/>
    <property type="match status" value="1"/>
</dbReference>